<evidence type="ECO:0000259" key="2">
    <source>
        <dbReference type="Pfam" id="PF01425"/>
    </source>
</evidence>
<dbReference type="Proteomes" id="UP000620382">
    <property type="component" value="Unassembled WGS sequence"/>
</dbReference>
<evidence type="ECO:0000313" key="5">
    <source>
        <dbReference type="Proteomes" id="UP000408764"/>
    </source>
</evidence>
<dbReference type="PANTHER" id="PTHR42678:SF34">
    <property type="entry name" value="OS04G0183300 PROTEIN"/>
    <property type="match status" value="1"/>
</dbReference>
<dbReference type="EMBL" id="JAENSR010000007">
    <property type="protein sequence ID" value="MBK3462245.1"/>
    <property type="molecule type" value="Genomic_DNA"/>
</dbReference>
<accession>A0A5P1DHT4</accession>
<name>A0A5P1DHT4_9PSED</name>
<feature type="region of interest" description="Disordered" evidence="1">
    <location>
        <begin position="462"/>
        <end position="482"/>
    </location>
</feature>
<evidence type="ECO:0000313" key="6">
    <source>
        <dbReference type="Proteomes" id="UP000620382"/>
    </source>
</evidence>
<feature type="domain" description="Amidase" evidence="2">
    <location>
        <begin position="15"/>
        <end position="440"/>
    </location>
</feature>
<comment type="caution">
    <text evidence="4">The sequence shown here is derived from an EMBL/GenBank/DDBJ whole genome shotgun (WGS) entry which is preliminary data.</text>
</comment>
<proteinExistence type="predicted"/>
<dbReference type="RefSeq" id="WP_153872548.1">
    <property type="nucleotide sequence ID" value="NZ_JAEKCT010000008.1"/>
</dbReference>
<reference evidence="4 5" key="1">
    <citation type="submission" date="2019-08" db="EMBL/GenBank/DDBJ databases">
        <title>Pseudomonas haemolytica sp. nov. isolated from raw milk and skim milk concentrate.</title>
        <authorList>
            <person name="Hofmann K."/>
            <person name="Huptas C."/>
            <person name="Doll E."/>
            <person name="Scherer S."/>
            <person name="Wenning M."/>
        </authorList>
    </citation>
    <scope>NUCLEOTIDE SEQUENCE [LARGE SCALE GENOMIC DNA]</scope>
    <source>
        <strain evidence="4 5">DSM 108987</strain>
    </source>
</reference>
<dbReference type="InterPro" id="IPR036928">
    <property type="entry name" value="AS_sf"/>
</dbReference>
<dbReference type="Proteomes" id="UP000408764">
    <property type="component" value="Unassembled WGS sequence"/>
</dbReference>
<sequence>MSGEMAKGGVTSESLVKDSFKQIANIDQGLQGGNAFVETNPDALKEAKARDQERAKGQVRGYLHGVPIALKDVFETNDRMQTSAGSKALTGGPATKNAKVVDNLLKAGVVVVGKTNMSELSNFRSDYPVDGWSSRGGQTLNPHRLGGQVAGSSSGSAVAVAQGHVPLALGVETNGSVIAPAAYNGVFGLKATMGLLSTEGVMTSSRQDSIGTFTRNVCDAAEALNAMTETKAYTVGLSSDALKGKRIGYTSLPELSAEDAKDPAKRADYKHYQEALEVLKSQGAILVPVGRLDEGVPEETYAEYNEALFSDVKQKLEEYLAGREGLPVKSISELIAFNNRNQQSGEPDQNVLKMINNLETTAEKRDELWAAILPIFQKTIDDPMKEHKLDAMVSNFLSHNYFFSAAAGYPGISVPSGMDDEGMPTALYFYGPGNSEATLLSVAYGYEQASPAIQKPAFLPGTPFTPAPEIEDEVAEAPATGT</sequence>
<protein>
    <submittedName>
        <fullName evidence="4">Peptide amidase</fullName>
    </submittedName>
</protein>
<evidence type="ECO:0000313" key="4">
    <source>
        <dbReference type="EMBL" id="MRJ40041.1"/>
    </source>
</evidence>
<dbReference type="OrthoDB" id="8872210at2"/>
<dbReference type="InterPro" id="IPR023631">
    <property type="entry name" value="Amidase_dom"/>
</dbReference>
<dbReference type="SUPFAM" id="SSF75304">
    <property type="entry name" value="Amidase signature (AS) enzymes"/>
    <property type="match status" value="1"/>
</dbReference>
<organism evidence="4 5">
    <name type="scientific">Pseudomonas haemolytica</name>
    <dbReference type="NCBI Taxonomy" id="2600065"/>
    <lineage>
        <taxon>Bacteria</taxon>
        <taxon>Pseudomonadati</taxon>
        <taxon>Pseudomonadota</taxon>
        <taxon>Gammaproteobacteria</taxon>
        <taxon>Pseudomonadales</taxon>
        <taxon>Pseudomonadaceae</taxon>
        <taxon>Pseudomonas</taxon>
    </lineage>
</organism>
<evidence type="ECO:0000313" key="3">
    <source>
        <dbReference type="EMBL" id="MBK3462245.1"/>
    </source>
</evidence>
<dbReference type="Pfam" id="PF01425">
    <property type="entry name" value="Amidase"/>
    <property type="match status" value="1"/>
</dbReference>
<dbReference type="Gene3D" id="3.90.1300.10">
    <property type="entry name" value="Amidase signature (AS) domain"/>
    <property type="match status" value="1"/>
</dbReference>
<keyword evidence="6" id="KW-1185">Reference proteome</keyword>
<gene>
    <name evidence="4" type="ORF">FRT59_24170</name>
    <name evidence="3" type="ORF">JJD71_24570</name>
</gene>
<reference evidence="3 6" key="2">
    <citation type="submission" date="2021-01" db="EMBL/GenBank/DDBJ databases">
        <title>Antibiotic resistance and phylogeny of Pseudomonas spp. isolated over three decades from chicken meat in the Norwegian food chain.</title>
        <authorList>
            <person name="Moen B."/>
        </authorList>
    </citation>
    <scope>NUCLEOTIDE SEQUENCE [LARGE SCALE GENOMIC DNA]</scope>
    <source>
        <strain evidence="3 6">MF6766</strain>
    </source>
</reference>
<dbReference type="AlphaFoldDB" id="A0A5P1DHT4"/>
<dbReference type="PANTHER" id="PTHR42678">
    <property type="entry name" value="AMIDASE"/>
    <property type="match status" value="1"/>
</dbReference>
<evidence type="ECO:0000256" key="1">
    <source>
        <dbReference type="SAM" id="MobiDB-lite"/>
    </source>
</evidence>
<dbReference type="EMBL" id="VOIW01000007">
    <property type="protein sequence ID" value="MRJ40041.1"/>
    <property type="molecule type" value="Genomic_DNA"/>
</dbReference>